<proteinExistence type="inferred from homology"/>
<accession>A0A382R5V5</accession>
<dbReference type="InterPro" id="IPR020396">
    <property type="entry name" value="NADH_UbQ_OxRdtase_CS"/>
</dbReference>
<evidence type="ECO:0000256" key="1">
    <source>
        <dbReference type="ARBA" id="ARBA00007569"/>
    </source>
</evidence>
<dbReference type="PANTHER" id="PTHR10884">
    <property type="entry name" value="NADH DEHYDROGENASE UBIQUINONE IRON-SULFUR PROTEIN 3"/>
    <property type="match status" value="1"/>
</dbReference>
<dbReference type="NCBIfam" id="TIGR01961">
    <property type="entry name" value="NuoC_fam"/>
    <property type="match status" value="1"/>
</dbReference>
<dbReference type="InterPro" id="IPR037232">
    <property type="entry name" value="NADH_quin_OxRdtase_su_C/D-like"/>
</dbReference>
<comment type="similarity">
    <text evidence="1">Belongs to the complex I 30 kDa subunit family.</text>
</comment>
<evidence type="ECO:0000256" key="3">
    <source>
        <dbReference type="SAM" id="MobiDB-lite"/>
    </source>
</evidence>
<dbReference type="EMBL" id="UINC01119015">
    <property type="protein sequence ID" value="SVC92535.1"/>
    <property type="molecule type" value="Genomic_DNA"/>
</dbReference>
<dbReference type="AlphaFoldDB" id="A0A382R5V5"/>
<gene>
    <name evidence="5" type="ORF">METZ01_LOCUS345389</name>
</gene>
<dbReference type="GO" id="GO:0016651">
    <property type="term" value="F:oxidoreductase activity, acting on NAD(P)H"/>
    <property type="evidence" value="ECO:0007669"/>
    <property type="project" value="InterPro"/>
</dbReference>
<feature type="compositionally biased region" description="Basic and acidic residues" evidence="3">
    <location>
        <begin position="183"/>
        <end position="204"/>
    </location>
</feature>
<organism evidence="5">
    <name type="scientific">marine metagenome</name>
    <dbReference type="NCBI Taxonomy" id="408172"/>
    <lineage>
        <taxon>unclassified sequences</taxon>
        <taxon>metagenomes</taxon>
        <taxon>ecological metagenomes</taxon>
    </lineage>
</organism>
<evidence type="ECO:0000259" key="4">
    <source>
        <dbReference type="Pfam" id="PF00329"/>
    </source>
</evidence>
<feature type="region of interest" description="Disordered" evidence="3">
    <location>
        <begin position="167"/>
        <end position="204"/>
    </location>
</feature>
<sequence length="204" mass="22997">MDEEFAKGLRERYDFLSSRDSADCPAFSCPPEKLVELAEAVRDREGFEMLVDVTAVDGGQESSPRFSTVYHFYSLVRKTYLRVTCDCADDEEPEVPSLSEVYPAADWHERETFDMFGIRFAGHPNLKRILMWDEYPYHPLRKEFPLAGIDVPLPAEDVAEVTGASVEPAPMMGGPFVSPTEGHVSEAEPRAKDESWTEEAEKPV</sequence>
<dbReference type="PANTHER" id="PTHR10884:SF14">
    <property type="entry name" value="NADH DEHYDROGENASE [UBIQUINONE] IRON-SULFUR PROTEIN 3, MITOCHONDRIAL"/>
    <property type="match status" value="1"/>
</dbReference>
<name>A0A382R5V5_9ZZZZ</name>
<evidence type="ECO:0000256" key="2">
    <source>
        <dbReference type="ARBA" id="ARBA00022448"/>
    </source>
</evidence>
<reference evidence="5" key="1">
    <citation type="submission" date="2018-05" db="EMBL/GenBank/DDBJ databases">
        <authorList>
            <person name="Lanie J.A."/>
            <person name="Ng W.-L."/>
            <person name="Kazmierczak K.M."/>
            <person name="Andrzejewski T.M."/>
            <person name="Davidsen T.M."/>
            <person name="Wayne K.J."/>
            <person name="Tettelin H."/>
            <person name="Glass J.I."/>
            <person name="Rusch D."/>
            <person name="Podicherti R."/>
            <person name="Tsui H.-C.T."/>
            <person name="Winkler M.E."/>
        </authorList>
    </citation>
    <scope>NUCLEOTIDE SEQUENCE</scope>
</reference>
<feature type="domain" description="NADH:ubiquinone oxidoreductase 30kDa subunit" evidence="4">
    <location>
        <begin position="28"/>
        <end position="148"/>
    </location>
</feature>
<dbReference type="Pfam" id="PF00329">
    <property type="entry name" value="Complex1_30kDa"/>
    <property type="match status" value="1"/>
</dbReference>
<dbReference type="PROSITE" id="PS00542">
    <property type="entry name" value="COMPLEX1_30K"/>
    <property type="match status" value="1"/>
</dbReference>
<dbReference type="InterPro" id="IPR010218">
    <property type="entry name" value="NADH_DH_suC"/>
</dbReference>
<keyword evidence="2" id="KW-0813">Transport</keyword>
<dbReference type="Gene3D" id="3.30.460.80">
    <property type="entry name" value="NADH:ubiquinone oxidoreductase, 30kDa subunit"/>
    <property type="match status" value="1"/>
</dbReference>
<dbReference type="GO" id="GO:0008137">
    <property type="term" value="F:NADH dehydrogenase (ubiquinone) activity"/>
    <property type="evidence" value="ECO:0007669"/>
    <property type="project" value="InterPro"/>
</dbReference>
<dbReference type="HAMAP" id="MF_01357">
    <property type="entry name" value="NDH1_NuoC"/>
    <property type="match status" value="1"/>
</dbReference>
<dbReference type="InterPro" id="IPR001268">
    <property type="entry name" value="NADH_UbQ_OxRdtase_30kDa_su"/>
</dbReference>
<dbReference type="SUPFAM" id="SSF143243">
    <property type="entry name" value="Nqo5-like"/>
    <property type="match status" value="1"/>
</dbReference>
<protein>
    <recommendedName>
        <fullName evidence="4">NADH:ubiquinone oxidoreductase 30kDa subunit domain-containing protein</fullName>
    </recommendedName>
</protein>
<evidence type="ECO:0000313" key="5">
    <source>
        <dbReference type="EMBL" id="SVC92535.1"/>
    </source>
</evidence>